<protein>
    <submittedName>
        <fullName evidence="2">Uncharacterized protein</fullName>
    </submittedName>
</protein>
<dbReference type="EMBL" id="LFQU01000002">
    <property type="protein sequence ID" value="KOO69439.1"/>
    <property type="molecule type" value="Genomic_DNA"/>
</dbReference>
<gene>
    <name evidence="2" type="ORF">ACU52_01900</name>
</gene>
<evidence type="ECO:0000313" key="3">
    <source>
        <dbReference type="Proteomes" id="UP000036951"/>
    </source>
</evidence>
<sequence length="85" mass="9861">MVKKLKIMSLFRLNFWQSYLKSAVKQNKWPYVFQLGKLNYVMPDVPGRKYARPRVLYIMHICFVCPVCSGCSVPAGFILHASSFI</sequence>
<keyword evidence="1" id="KW-1133">Transmembrane helix</keyword>
<organism evidence="2 3">
    <name type="scientific">Xylanibacter rarus</name>
    <dbReference type="NCBI Taxonomy" id="1676614"/>
    <lineage>
        <taxon>Bacteria</taxon>
        <taxon>Pseudomonadati</taxon>
        <taxon>Bacteroidota</taxon>
        <taxon>Bacteroidia</taxon>
        <taxon>Bacteroidales</taxon>
        <taxon>Prevotellaceae</taxon>
        <taxon>Xylanibacter</taxon>
    </lineage>
</organism>
<feature type="transmembrane region" description="Helical" evidence="1">
    <location>
        <begin position="55"/>
        <end position="79"/>
    </location>
</feature>
<name>A0A8E1URY0_9BACT</name>
<keyword evidence="1" id="KW-0812">Transmembrane</keyword>
<keyword evidence="1" id="KW-0472">Membrane</keyword>
<dbReference type="AlphaFoldDB" id="A0A8E1URY0"/>
<keyword evidence="3" id="KW-1185">Reference proteome</keyword>
<comment type="caution">
    <text evidence="2">The sequence shown here is derived from an EMBL/GenBank/DDBJ whole genome shotgun (WGS) entry which is preliminary data.</text>
</comment>
<reference evidence="2 3" key="1">
    <citation type="submission" date="2015-06" db="EMBL/GenBank/DDBJ databases">
        <title>Prevotella sp. 109, sp. nov., a novel member of the family Prevotellaceae isolated from human faeces.</title>
        <authorList>
            <person name="Shkoporov A.N."/>
            <person name="Chaplin A.V."/>
            <person name="Kafarskaia L.I."/>
            <person name="Efimov B.A."/>
        </authorList>
    </citation>
    <scope>NUCLEOTIDE SEQUENCE [LARGE SCALE GENOMIC DNA]</scope>
    <source>
        <strain evidence="2 3">109</strain>
    </source>
</reference>
<evidence type="ECO:0000256" key="1">
    <source>
        <dbReference type="SAM" id="Phobius"/>
    </source>
</evidence>
<evidence type="ECO:0000313" key="2">
    <source>
        <dbReference type="EMBL" id="KOO69439.1"/>
    </source>
</evidence>
<dbReference type="Proteomes" id="UP000036951">
    <property type="component" value="Unassembled WGS sequence"/>
</dbReference>
<accession>A0A8E1URY0</accession>
<proteinExistence type="predicted"/>